<organism evidence="5 6">
    <name type="scientific">Pedobacter nutrimenti</name>
    <dbReference type="NCBI Taxonomy" id="1241337"/>
    <lineage>
        <taxon>Bacteria</taxon>
        <taxon>Pseudomonadati</taxon>
        <taxon>Bacteroidota</taxon>
        <taxon>Sphingobacteriia</taxon>
        <taxon>Sphingobacteriales</taxon>
        <taxon>Sphingobacteriaceae</taxon>
        <taxon>Pedobacter</taxon>
    </lineage>
</organism>
<dbReference type="Gene3D" id="1.10.10.60">
    <property type="entry name" value="Homeodomain-like"/>
    <property type="match status" value="2"/>
</dbReference>
<accession>A0A318UB05</accession>
<keyword evidence="3" id="KW-0804">Transcription</keyword>
<dbReference type="SUPFAM" id="SSF46689">
    <property type="entry name" value="Homeodomain-like"/>
    <property type="match status" value="2"/>
</dbReference>
<gene>
    <name evidence="5" type="ORF">B0O44_105141</name>
</gene>
<evidence type="ECO:0000256" key="2">
    <source>
        <dbReference type="ARBA" id="ARBA00023125"/>
    </source>
</evidence>
<dbReference type="InterPro" id="IPR020449">
    <property type="entry name" value="Tscrpt_reg_AraC-type_HTH"/>
</dbReference>
<evidence type="ECO:0000313" key="6">
    <source>
        <dbReference type="Proteomes" id="UP000248198"/>
    </source>
</evidence>
<dbReference type="InterPro" id="IPR009057">
    <property type="entry name" value="Homeodomain-like_sf"/>
</dbReference>
<name>A0A318UB05_9SPHI</name>
<evidence type="ECO:0000256" key="3">
    <source>
        <dbReference type="ARBA" id="ARBA00023163"/>
    </source>
</evidence>
<dbReference type="PROSITE" id="PS01124">
    <property type="entry name" value="HTH_ARAC_FAMILY_2"/>
    <property type="match status" value="1"/>
</dbReference>
<dbReference type="PANTHER" id="PTHR43280:SF2">
    <property type="entry name" value="HTH-TYPE TRANSCRIPTIONAL REGULATOR EXSA"/>
    <property type="match status" value="1"/>
</dbReference>
<dbReference type="AlphaFoldDB" id="A0A318UB05"/>
<dbReference type="EMBL" id="QKLU01000005">
    <property type="protein sequence ID" value="PYF72771.1"/>
    <property type="molecule type" value="Genomic_DNA"/>
</dbReference>
<dbReference type="Pfam" id="PF12833">
    <property type="entry name" value="HTH_18"/>
    <property type="match status" value="1"/>
</dbReference>
<evidence type="ECO:0000259" key="4">
    <source>
        <dbReference type="PROSITE" id="PS01124"/>
    </source>
</evidence>
<protein>
    <submittedName>
        <fullName evidence="5">Helix-turn-helix protein</fullName>
    </submittedName>
</protein>
<dbReference type="OrthoDB" id="511992at2"/>
<dbReference type="SMART" id="SM00342">
    <property type="entry name" value="HTH_ARAC"/>
    <property type="match status" value="1"/>
</dbReference>
<dbReference type="RefSeq" id="WP_110832516.1">
    <property type="nucleotide sequence ID" value="NZ_QKLU01000005.1"/>
</dbReference>
<sequence>MRKISEEIKIDPSDVHQNFKDVSVKLFCCRYWILEEWECNDLKVPFWRIYHNSISGSTINYKDKTIQLNEDMLLIIPPNTSFSSQLKQSNSTGDESIKGRKFGRNDHLETLKSRGKVDHLFIHFSLGYPLDFVNNGIHEVKFNANNSLLLAQIKEACIADRITSFQECLRTKQLIADCLLQLPNDIWESGNIDHRILKSIKFIELHFKKKITNEQLADAANMATNSFARLFKLSTGIPTQQYILKLRIQASCNLMHHSNKSLDEISFECGFSDRHHFSKIFKKILKVNPSDYKRQLKLV</sequence>
<dbReference type="GO" id="GO:0003700">
    <property type="term" value="F:DNA-binding transcription factor activity"/>
    <property type="evidence" value="ECO:0007669"/>
    <property type="project" value="InterPro"/>
</dbReference>
<evidence type="ECO:0000313" key="5">
    <source>
        <dbReference type="EMBL" id="PYF72771.1"/>
    </source>
</evidence>
<keyword evidence="6" id="KW-1185">Reference proteome</keyword>
<comment type="caution">
    <text evidence="5">The sequence shown here is derived from an EMBL/GenBank/DDBJ whole genome shotgun (WGS) entry which is preliminary data.</text>
</comment>
<dbReference type="GO" id="GO:0043565">
    <property type="term" value="F:sequence-specific DNA binding"/>
    <property type="evidence" value="ECO:0007669"/>
    <property type="project" value="InterPro"/>
</dbReference>
<dbReference type="InterPro" id="IPR018060">
    <property type="entry name" value="HTH_AraC"/>
</dbReference>
<feature type="domain" description="HTH araC/xylS-type" evidence="4">
    <location>
        <begin position="197"/>
        <end position="295"/>
    </location>
</feature>
<proteinExistence type="predicted"/>
<dbReference type="InterPro" id="IPR018062">
    <property type="entry name" value="HTH_AraC-typ_CS"/>
</dbReference>
<dbReference type="PANTHER" id="PTHR43280">
    <property type="entry name" value="ARAC-FAMILY TRANSCRIPTIONAL REGULATOR"/>
    <property type="match status" value="1"/>
</dbReference>
<dbReference type="Proteomes" id="UP000248198">
    <property type="component" value="Unassembled WGS sequence"/>
</dbReference>
<dbReference type="PRINTS" id="PR00032">
    <property type="entry name" value="HTHARAC"/>
</dbReference>
<keyword evidence="2" id="KW-0238">DNA-binding</keyword>
<dbReference type="PROSITE" id="PS00041">
    <property type="entry name" value="HTH_ARAC_FAMILY_1"/>
    <property type="match status" value="1"/>
</dbReference>
<evidence type="ECO:0000256" key="1">
    <source>
        <dbReference type="ARBA" id="ARBA00023015"/>
    </source>
</evidence>
<reference evidence="5 6" key="1">
    <citation type="submission" date="2018-06" db="EMBL/GenBank/DDBJ databases">
        <title>Genomic Encyclopedia of Archaeal and Bacterial Type Strains, Phase II (KMG-II): from individual species to whole genera.</title>
        <authorList>
            <person name="Goeker M."/>
        </authorList>
    </citation>
    <scope>NUCLEOTIDE SEQUENCE [LARGE SCALE GENOMIC DNA]</scope>
    <source>
        <strain evidence="5 6">DSM 27372</strain>
    </source>
</reference>
<keyword evidence="1" id="KW-0805">Transcription regulation</keyword>